<dbReference type="RefSeq" id="WP_093606856.1">
    <property type="nucleotide sequence ID" value="NZ_FNFF01000001.1"/>
</dbReference>
<evidence type="ECO:0000256" key="1">
    <source>
        <dbReference type="SAM" id="MobiDB-lite"/>
    </source>
</evidence>
<feature type="region of interest" description="Disordered" evidence="1">
    <location>
        <begin position="64"/>
        <end position="114"/>
    </location>
</feature>
<evidence type="ECO:0000259" key="2">
    <source>
        <dbReference type="Pfam" id="PF26450"/>
    </source>
</evidence>
<feature type="domain" description="DUF8129" evidence="2">
    <location>
        <begin position="5"/>
        <end position="59"/>
    </location>
</feature>
<proteinExistence type="predicted"/>
<organism evidence="3 4">
    <name type="scientific">Streptomyces indicus</name>
    <dbReference type="NCBI Taxonomy" id="417292"/>
    <lineage>
        <taxon>Bacteria</taxon>
        <taxon>Bacillati</taxon>
        <taxon>Actinomycetota</taxon>
        <taxon>Actinomycetes</taxon>
        <taxon>Kitasatosporales</taxon>
        <taxon>Streptomycetaceae</taxon>
        <taxon>Streptomyces</taxon>
    </lineage>
</organism>
<dbReference type="Pfam" id="PF26450">
    <property type="entry name" value="DUF8129"/>
    <property type="match status" value="1"/>
</dbReference>
<keyword evidence="4" id="KW-1185">Reference proteome</keyword>
<accession>A0A1G8TPJ0</accession>
<reference evidence="3 4" key="1">
    <citation type="submission" date="2016-10" db="EMBL/GenBank/DDBJ databases">
        <authorList>
            <person name="de Groot N.N."/>
        </authorList>
    </citation>
    <scope>NUCLEOTIDE SEQUENCE [LARGE SCALE GENOMIC DNA]</scope>
    <source>
        <strain evidence="3 4">CGMCC 4.5727</strain>
    </source>
</reference>
<dbReference type="AlphaFoldDB" id="A0A1G8TPJ0"/>
<dbReference type="STRING" id="417292.SAMN05421806_101378"/>
<protein>
    <recommendedName>
        <fullName evidence="2">DUF8129 domain-containing protein</fullName>
    </recommendedName>
</protein>
<dbReference type="InterPro" id="IPR058442">
    <property type="entry name" value="DUF8129"/>
</dbReference>
<evidence type="ECO:0000313" key="4">
    <source>
        <dbReference type="Proteomes" id="UP000199155"/>
    </source>
</evidence>
<dbReference type="OrthoDB" id="5187212at2"/>
<dbReference type="EMBL" id="FNFF01000001">
    <property type="protein sequence ID" value="SDJ43324.1"/>
    <property type="molecule type" value="Genomic_DNA"/>
</dbReference>
<dbReference type="Proteomes" id="UP000199155">
    <property type="component" value="Unassembled WGS sequence"/>
</dbReference>
<evidence type="ECO:0000313" key="3">
    <source>
        <dbReference type="EMBL" id="SDJ43324.1"/>
    </source>
</evidence>
<name>A0A1G8TPJ0_9ACTN</name>
<gene>
    <name evidence="3" type="ORF">SAMN05421806_101378</name>
</gene>
<sequence>MADAPRQTLPLPDYDELPLGTLEHRIRALDTDALEQLMTYERAHAHRTAVIQLLDNRIQQVAAGSALSGGDPAAGPERAHARAGSKVSPATSPEPRSAPPHGNPDQPGRPKGNR</sequence>